<comment type="caution">
    <text evidence="4">The sequence shown here is derived from an EMBL/GenBank/DDBJ whole genome shotgun (WGS) entry which is preliminary data.</text>
</comment>
<dbReference type="GO" id="GO:0006974">
    <property type="term" value="P:DNA damage response"/>
    <property type="evidence" value="ECO:0007669"/>
    <property type="project" value="TreeGrafter"/>
</dbReference>
<dbReference type="AlphaFoldDB" id="A0AAV0V1E4"/>
<dbReference type="PANTHER" id="PTHR23318:SF0">
    <property type="entry name" value="SERINE_THREONINE-PROTEIN PHOSPHATASE 4 REGULATORY SUBUNIT 3"/>
    <property type="match status" value="1"/>
</dbReference>
<dbReference type="Proteomes" id="UP001162029">
    <property type="component" value="Unassembled WGS sequence"/>
</dbReference>
<comment type="subcellular location">
    <subcellularLocation>
        <location evidence="1">Nucleus</location>
    </subcellularLocation>
</comment>
<dbReference type="GO" id="GO:0072542">
    <property type="term" value="F:protein phosphatase activator activity"/>
    <property type="evidence" value="ECO:0007669"/>
    <property type="project" value="TreeGrafter"/>
</dbReference>
<keyword evidence="5" id="KW-1185">Reference proteome</keyword>
<dbReference type="EMBL" id="CANTFM010001579">
    <property type="protein sequence ID" value="CAI5741499.1"/>
    <property type="molecule type" value="Genomic_DNA"/>
</dbReference>
<dbReference type="InterPro" id="IPR051137">
    <property type="entry name" value="PP4R3-like"/>
</dbReference>
<evidence type="ECO:0000313" key="4">
    <source>
        <dbReference type="EMBL" id="CAI5741499.1"/>
    </source>
</evidence>
<evidence type="ECO:0000256" key="1">
    <source>
        <dbReference type="ARBA" id="ARBA00004123"/>
    </source>
</evidence>
<dbReference type="Pfam" id="PF04802">
    <property type="entry name" value="PP4R3"/>
    <property type="match status" value="1"/>
</dbReference>
<accession>A0AAV0V1E4</accession>
<reference evidence="4" key="1">
    <citation type="submission" date="2022-12" db="EMBL/GenBank/DDBJ databases">
        <authorList>
            <person name="Webb A."/>
        </authorList>
    </citation>
    <scope>NUCLEOTIDE SEQUENCE</scope>
    <source>
        <strain evidence="4">Pd1</strain>
    </source>
</reference>
<name>A0AAV0V1E4_9STRA</name>
<evidence type="ECO:0000313" key="5">
    <source>
        <dbReference type="Proteomes" id="UP001162029"/>
    </source>
</evidence>
<evidence type="ECO:0000259" key="3">
    <source>
        <dbReference type="Pfam" id="PF04802"/>
    </source>
</evidence>
<dbReference type="InterPro" id="IPR006887">
    <property type="entry name" value="P4R3-like_central_dom"/>
</dbReference>
<dbReference type="GO" id="GO:0005654">
    <property type="term" value="C:nucleoplasm"/>
    <property type="evidence" value="ECO:0007669"/>
    <property type="project" value="TreeGrafter"/>
</dbReference>
<protein>
    <recommendedName>
        <fullName evidence="3">Serine/threonine-protein phosphatase 4 regulatory subunit 3-like central domain-containing protein</fullName>
    </recommendedName>
</protein>
<gene>
    <name evidence="4" type="ORF">PDE001_LOCUS7845</name>
</gene>
<sequence length="456" mass="51817">MDCESSIDQLFRDDIKPRDLPSCELENLDEILILLKTAHPTVRSAVLADLMDKDGAYIAKLLDLFDVSELDADKPVLLKLFDVFYAMLEMCNRGVIEILLSDTNFISVVGVFGYNPGLIREMDFRTALEGGGGFNEVVPITDRSVVERVHMNYRIQVIKDYVLSRSLPDGCVLLLEHMANENRFYILSYISETEDYWKAIKDLIVSKDKRLDGLGLLKAILNLVRVTKTLDRPQRREPFGAPPVFGSLISSFFGDGEIFAAFAAVLGSPDSNSEEIALAVDILNALVFYQGPDRLRAYLASEGKHVPAPSSDNERIVWTPESSLFTALLLVFERDEPMRIQLLNLLREIFCVPLAQDDKFLSVLYPNYMHWLLQPLKKNTFLHDESAMFHLQDSIMELLTFCTENHGYRVKYLFGSQPIASYAEKMLRSKNKLFVIHAVKFVRACVVRAEAFFPDF</sequence>
<feature type="domain" description="Serine/threonine-protein phosphatase 4 regulatory subunit 3-like central" evidence="3">
    <location>
        <begin position="35"/>
        <end position="453"/>
    </location>
</feature>
<dbReference type="PANTHER" id="PTHR23318">
    <property type="entry name" value="ATP SYNTHASE GAMMA-RELATED"/>
    <property type="match status" value="1"/>
</dbReference>
<evidence type="ECO:0000256" key="2">
    <source>
        <dbReference type="ARBA" id="ARBA00023242"/>
    </source>
</evidence>
<dbReference type="GO" id="GO:0030289">
    <property type="term" value="C:protein phosphatase 4 complex"/>
    <property type="evidence" value="ECO:0007669"/>
    <property type="project" value="TreeGrafter"/>
</dbReference>
<organism evidence="4 5">
    <name type="scientific">Peronospora destructor</name>
    <dbReference type="NCBI Taxonomy" id="86335"/>
    <lineage>
        <taxon>Eukaryota</taxon>
        <taxon>Sar</taxon>
        <taxon>Stramenopiles</taxon>
        <taxon>Oomycota</taxon>
        <taxon>Peronosporomycetes</taxon>
        <taxon>Peronosporales</taxon>
        <taxon>Peronosporaceae</taxon>
        <taxon>Peronospora</taxon>
    </lineage>
</organism>
<keyword evidence="2" id="KW-0539">Nucleus</keyword>
<proteinExistence type="predicted"/>